<evidence type="ECO:0000313" key="8">
    <source>
        <dbReference type="EMBL" id="MBB5019926.1"/>
    </source>
</evidence>
<feature type="domain" description="EamA" evidence="7">
    <location>
        <begin position="5"/>
        <end position="130"/>
    </location>
</feature>
<dbReference type="PANTHER" id="PTHR32322">
    <property type="entry name" value="INNER MEMBRANE TRANSPORTER"/>
    <property type="match status" value="1"/>
</dbReference>
<dbReference type="SUPFAM" id="SSF103481">
    <property type="entry name" value="Multidrug resistance efflux transporter EmrE"/>
    <property type="match status" value="2"/>
</dbReference>
<dbReference type="GO" id="GO:0016020">
    <property type="term" value="C:membrane"/>
    <property type="evidence" value="ECO:0007669"/>
    <property type="project" value="UniProtKB-SubCell"/>
</dbReference>
<proteinExistence type="inferred from homology"/>
<feature type="transmembrane region" description="Helical" evidence="6">
    <location>
        <begin position="146"/>
        <end position="164"/>
    </location>
</feature>
<comment type="subcellular location">
    <subcellularLocation>
        <location evidence="1">Membrane</location>
        <topology evidence="1">Multi-pass membrane protein</topology>
    </subcellularLocation>
</comment>
<keyword evidence="5 6" id="KW-0472">Membrane</keyword>
<feature type="transmembrane region" description="Helical" evidence="6">
    <location>
        <begin position="176"/>
        <end position="194"/>
    </location>
</feature>
<evidence type="ECO:0000256" key="2">
    <source>
        <dbReference type="ARBA" id="ARBA00007362"/>
    </source>
</evidence>
<accession>A0A840MU84</accession>
<feature type="transmembrane region" description="Helical" evidence="6">
    <location>
        <begin position="239"/>
        <end position="256"/>
    </location>
</feature>
<reference evidence="8 9" key="1">
    <citation type="submission" date="2020-08" db="EMBL/GenBank/DDBJ databases">
        <title>Genomic Encyclopedia of Type Strains, Phase IV (KMG-IV): sequencing the most valuable type-strain genomes for metagenomic binning, comparative biology and taxonomic classification.</title>
        <authorList>
            <person name="Goeker M."/>
        </authorList>
    </citation>
    <scope>NUCLEOTIDE SEQUENCE [LARGE SCALE GENOMIC DNA]</scope>
    <source>
        <strain evidence="8 9">DSM 27165</strain>
    </source>
</reference>
<feature type="transmembrane region" description="Helical" evidence="6">
    <location>
        <begin position="262"/>
        <end position="280"/>
    </location>
</feature>
<dbReference type="InterPro" id="IPR000620">
    <property type="entry name" value="EamA_dom"/>
</dbReference>
<dbReference type="InterPro" id="IPR037185">
    <property type="entry name" value="EmrE-like"/>
</dbReference>
<dbReference type="Proteomes" id="UP000575898">
    <property type="component" value="Unassembled WGS sequence"/>
</dbReference>
<keyword evidence="9" id="KW-1185">Reference proteome</keyword>
<evidence type="ECO:0000256" key="5">
    <source>
        <dbReference type="ARBA" id="ARBA00023136"/>
    </source>
</evidence>
<keyword evidence="3 6" id="KW-0812">Transmembrane</keyword>
<evidence type="ECO:0000256" key="4">
    <source>
        <dbReference type="ARBA" id="ARBA00022989"/>
    </source>
</evidence>
<dbReference type="Pfam" id="PF00892">
    <property type="entry name" value="EamA"/>
    <property type="match status" value="2"/>
</dbReference>
<dbReference type="EMBL" id="JACHHY010000022">
    <property type="protein sequence ID" value="MBB5019926.1"/>
    <property type="molecule type" value="Genomic_DNA"/>
</dbReference>
<organism evidence="8 9">
    <name type="scientific">Chitinivorax tropicus</name>
    <dbReference type="NCBI Taxonomy" id="714531"/>
    <lineage>
        <taxon>Bacteria</taxon>
        <taxon>Pseudomonadati</taxon>
        <taxon>Pseudomonadota</taxon>
        <taxon>Betaproteobacteria</taxon>
        <taxon>Chitinivorax</taxon>
    </lineage>
</organism>
<evidence type="ECO:0000259" key="7">
    <source>
        <dbReference type="Pfam" id="PF00892"/>
    </source>
</evidence>
<gene>
    <name evidence="8" type="ORF">HNQ59_003234</name>
</gene>
<keyword evidence="4 6" id="KW-1133">Transmembrane helix</keyword>
<comment type="caution">
    <text evidence="8">The sequence shown here is derived from an EMBL/GenBank/DDBJ whole genome shotgun (WGS) entry which is preliminary data.</text>
</comment>
<dbReference type="InterPro" id="IPR050638">
    <property type="entry name" value="AA-Vitamin_Transporters"/>
</dbReference>
<feature type="domain" description="EamA" evidence="7">
    <location>
        <begin position="144"/>
        <end position="279"/>
    </location>
</feature>
<evidence type="ECO:0000256" key="1">
    <source>
        <dbReference type="ARBA" id="ARBA00004141"/>
    </source>
</evidence>
<feature type="transmembrane region" description="Helical" evidence="6">
    <location>
        <begin position="114"/>
        <end position="134"/>
    </location>
</feature>
<evidence type="ECO:0000313" key="9">
    <source>
        <dbReference type="Proteomes" id="UP000575898"/>
    </source>
</evidence>
<evidence type="ECO:0000256" key="3">
    <source>
        <dbReference type="ARBA" id="ARBA00022692"/>
    </source>
</evidence>
<feature type="transmembrane region" description="Helical" evidence="6">
    <location>
        <begin position="29"/>
        <end position="46"/>
    </location>
</feature>
<dbReference type="PANTHER" id="PTHR32322:SF2">
    <property type="entry name" value="EAMA DOMAIN-CONTAINING PROTEIN"/>
    <property type="match status" value="1"/>
</dbReference>
<protein>
    <submittedName>
        <fullName evidence="8">Drug/metabolite transporter (DMT)-like permease</fullName>
    </submittedName>
</protein>
<feature type="transmembrane region" description="Helical" evidence="6">
    <location>
        <begin position="58"/>
        <end position="77"/>
    </location>
</feature>
<sequence>MYVFCLLAWGLNFIAIRLQGHAVPVEWSLVYRLAIGAVLFCCLIAWMQPKSRLKRHDISSVLAFGFFNFAASYLALYHATKLISAPLVTLIFSMKTISTPIFLRIFLKQRLHKALLIGGLIGVAGVGVLIYPMLSQGASASALPGMFYAVSGTLLTSMGDVYSARNAKNEVNPVQANALGLCFASALVALYAYSQGLTPTFAHTPSYIGALLYLTVIATCAAWLFYLQLVARLGAAQSGYMVAFFPVIGGVASVLIGESTLTAHLVFSCILTCTGALVALSGGSSGSRKMATQPDQLSR</sequence>
<dbReference type="AlphaFoldDB" id="A0A840MU84"/>
<name>A0A840MU84_9PROT</name>
<feature type="transmembrane region" description="Helical" evidence="6">
    <location>
        <begin position="83"/>
        <end position="107"/>
    </location>
</feature>
<evidence type="ECO:0000256" key="6">
    <source>
        <dbReference type="SAM" id="Phobius"/>
    </source>
</evidence>
<feature type="transmembrane region" description="Helical" evidence="6">
    <location>
        <begin position="206"/>
        <end position="227"/>
    </location>
</feature>
<comment type="similarity">
    <text evidence="2">Belongs to the EamA transporter family.</text>
</comment>